<dbReference type="RefSeq" id="WP_130348316.1">
    <property type="nucleotide sequence ID" value="NZ_SGWQ01000015.1"/>
</dbReference>
<dbReference type="SMART" id="SM00878">
    <property type="entry name" value="Biotin_carb_C"/>
    <property type="match status" value="1"/>
</dbReference>
<dbReference type="Gene3D" id="1.10.1200.10">
    <property type="entry name" value="ACP-like"/>
    <property type="match status" value="1"/>
</dbReference>
<gene>
    <name evidence="14" type="ORF">EV193_11552</name>
</gene>
<dbReference type="PANTHER" id="PTHR48095:SF2">
    <property type="entry name" value="BIOTIN CARBOXYLASE, CHLOROPLASTIC"/>
    <property type="match status" value="1"/>
</dbReference>
<dbReference type="GO" id="GO:0005524">
    <property type="term" value="F:ATP binding"/>
    <property type="evidence" value="ECO:0007669"/>
    <property type="project" value="UniProtKB-UniRule"/>
</dbReference>
<dbReference type="PROSITE" id="PS50075">
    <property type="entry name" value="CARRIER"/>
    <property type="match status" value="1"/>
</dbReference>
<evidence type="ECO:0000256" key="9">
    <source>
        <dbReference type="ARBA" id="ARBA00048600"/>
    </source>
</evidence>
<evidence type="ECO:0000313" key="14">
    <source>
        <dbReference type="EMBL" id="RZS31173.1"/>
    </source>
</evidence>
<dbReference type="EC" id="6.3.4.14" evidence="2"/>
<accession>A0A4V2ERF9</accession>
<dbReference type="InterPro" id="IPR005479">
    <property type="entry name" value="CPAse_ATP-bd"/>
</dbReference>
<evidence type="ECO:0000256" key="1">
    <source>
        <dbReference type="ARBA" id="ARBA00003761"/>
    </source>
</evidence>
<keyword evidence="7 10" id="KW-0067">ATP-binding</keyword>
<dbReference type="InterPro" id="IPR011761">
    <property type="entry name" value="ATP-grasp"/>
</dbReference>
<evidence type="ECO:0000259" key="13">
    <source>
        <dbReference type="PROSITE" id="PS50979"/>
    </source>
</evidence>
<evidence type="ECO:0000256" key="2">
    <source>
        <dbReference type="ARBA" id="ARBA00013263"/>
    </source>
</evidence>
<dbReference type="InterPro" id="IPR005481">
    <property type="entry name" value="BC-like_N"/>
</dbReference>
<feature type="domain" description="Carrier" evidence="11">
    <location>
        <begin position="462"/>
        <end position="535"/>
    </location>
</feature>
<dbReference type="Pfam" id="PF02786">
    <property type="entry name" value="CPSase_L_D2"/>
    <property type="match status" value="1"/>
</dbReference>
<name>A0A4V2ERF9_9PSEU</name>
<dbReference type="InterPro" id="IPR051602">
    <property type="entry name" value="ACC_Biotin_Carboxylase"/>
</dbReference>
<evidence type="ECO:0000256" key="3">
    <source>
        <dbReference type="ARBA" id="ARBA00022450"/>
    </source>
</evidence>
<keyword evidence="4" id="KW-0597">Phosphoprotein</keyword>
<dbReference type="PROSITE" id="PS00867">
    <property type="entry name" value="CPSASE_2"/>
    <property type="match status" value="1"/>
</dbReference>
<dbReference type="Pfam" id="PF00550">
    <property type="entry name" value="PP-binding"/>
    <property type="match status" value="1"/>
</dbReference>
<comment type="caution">
    <text evidence="14">The sequence shown here is derived from an EMBL/GenBank/DDBJ whole genome shotgun (WGS) entry which is preliminary data.</text>
</comment>
<dbReference type="EMBL" id="SGWQ01000015">
    <property type="protein sequence ID" value="RZS31173.1"/>
    <property type="molecule type" value="Genomic_DNA"/>
</dbReference>
<keyword evidence="6 10" id="KW-0547">Nucleotide-binding</keyword>
<evidence type="ECO:0000259" key="12">
    <source>
        <dbReference type="PROSITE" id="PS50975"/>
    </source>
</evidence>
<dbReference type="NCBIfam" id="NF006367">
    <property type="entry name" value="PRK08591.1"/>
    <property type="match status" value="1"/>
</dbReference>
<dbReference type="SUPFAM" id="SSF47336">
    <property type="entry name" value="ACP-like"/>
    <property type="match status" value="1"/>
</dbReference>
<dbReference type="Pfam" id="PF02785">
    <property type="entry name" value="Biotin_carb_C"/>
    <property type="match status" value="1"/>
</dbReference>
<dbReference type="PANTHER" id="PTHR48095">
    <property type="entry name" value="PYRUVATE CARBOXYLASE SUBUNIT A"/>
    <property type="match status" value="1"/>
</dbReference>
<dbReference type="OrthoDB" id="4435847at2"/>
<proteinExistence type="predicted"/>
<dbReference type="Proteomes" id="UP000294257">
    <property type="component" value="Unassembled WGS sequence"/>
</dbReference>
<evidence type="ECO:0000256" key="7">
    <source>
        <dbReference type="ARBA" id="ARBA00022840"/>
    </source>
</evidence>
<reference evidence="14 15" key="1">
    <citation type="submission" date="2019-02" db="EMBL/GenBank/DDBJ databases">
        <title>Genomic Encyclopedia of Type Strains, Phase IV (KMG-IV): sequencing the most valuable type-strain genomes for metagenomic binning, comparative biology and taxonomic classification.</title>
        <authorList>
            <person name="Goeker M."/>
        </authorList>
    </citation>
    <scope>NUCLEOTIDE SEQUENCE [LARGE SCALE GENOMIC DNA]</scope>
    <source>
        <strain evidence="14 15">DSM 101727</strain>
    </source>
</reference>
<dbReference type="PROSITE" id="PS50975">
    <property type="entry name" value="ATP_GRASP"/>
    <property type="match status" value="1"/>
</dbReference>
<dbReference type="InterPro" id="IPR011764">
    <property type="entry name" value="Biotin_carboxylation_dom"/>
</dbReference>
<dbReference type="SUPFAM" id="SSF52440">
    <property type="entry name" value="PreATP-grasp domain"/>
    <property type="match status" value="1"/>
</dbReference>
<keyword evidence="5" id="KW-0436">Ligase</keyword>
<evidence type="ECO:0000256" key="5">
    <source>
        <dbReference type="ARBA" id="ARBA00022598"/>
    </source>
</evidence>
<protein>
    <recommendedName>
        <fullName evidence="2">biotin carboxylase</fullName>
        <ecNumber evidence="2">6.3.4.14</ecNumber>
    </recommendedName>
</protein>
<dbReference type="GO" id="GO:0046872">
    <property type="term" value="F:metal ion binding"/>
    <property type="evidence" value="ECO:0007669"/>
    <property type="project" value="InterPro"/>
</dbReference>
<dbReference type="InterPro" id="IPR036736">
    <property type="entry name" value="ACP-like_sf"/>
</dbReference>
<comment type="function">
    <text evidence="1">This protein is a component of the acetyl coenzyme A carboxylase complex; first, biotin carboxylase catalyzes the carboxylation of the carrier protein and then the transcarboxylase transfers the carboxyl group to form malonyl-CoA.</text>
</comment>
<dbReference type="Pfam" id="PF00289">
    <property type="entry name" value="Biotin_carb_N"/>
    <property type="match status" value="1"/>
</dbReference>
<sequence length="535" mass="57595">MTIRTLLIANRGEIAVRIARTCKEIGIGTVAVYSSADRDSAVVRMADDSVHIGPAAAKRSYLSVPAIIEAARVSGADAVHPGYGFLSEDPDFAEVCAAEDLLFVGPRPEVMKALGDKATTRRLMSEAGLPLLPGTVEPVATAAEATDIAGEIGFPVILKAVAGGGGRGMSIVRSRADLPAAFTRTRAAAAAVFGDGRVYLERYLTGARHIEVQVLCDQYGNGVYLGDRDCSTQRRHQKLVEEAPAPNLPEATRTAMGEASVRGALSVGFTGAGTMEFLVDDAGEFYLMEMNARLQVEHPVTEMVTGVDLVEQQIRVAQGDKLELSQAEITLRGSAIECRINAEDPDQEFRPTPGVLTRFDPPGGPFTRVDTHAHNGYRIPPDYDSLLAKVVTWAPTRAQACSRMARALDELVVEGDRIATTTPFVARVVDHPLFRAGQHTTDLLEHMHTEPTRSEVMNDTTTLDPITLREILVVEVGLDGEVLDKQRQTALDDLGLDSIALVELGVLLRTEHGVPELPEDANTLTFDELADKLCG</sequence>
<dbReference type="GO" id="GO:0004075">
    <property type="term" value="F:biotin carboxylase activity"/>
    <property type="evidence" value="ECO:0007669"/>
    <property type="project" value="UniProtKB-EC"/>
</dbReference>
<evidence type="ECO:0000259" key="11">
    <source>
        <dbReference type="PROSITE" id="PS50075"/>
    </source>
</evidence>
<evidence type="ECO:0000256" key="10">
    <source>
        <dbReference type="PROSITE-ProRule" id="PRU00409"/>
    </source>
</evidence>
<dbReference type="FunFam" id="3.40.50.20:FF:000010">
    <property type="entry name" value="Propionyl-CoA carboxylase subunit alpha"/>
    <property type="match status" value="1"/>
</dbReference>
<keyword evidence="15" id="KW-1185">Reference proteome</keyword>
<organism evidence="14 15">
    <name type="scientific">Herbihabitans rhizosphaerae</name>
    <dbReference type="NCBI Taxonomy" id="1872711"/>
    <lineage>
        <taxon>Bacteria</taxon>
        <taxon>Bacillati</taxon>
        <taxon>Actinomycetota</taxon>
        <taxon>Actinomycetes</taxon>
        <taxon>Pseudonocardiales</taxon>
        <taxon>Pseudonocardiaceae</taxon>
        <taxon>Herbihabitans</taxon>
    </lineage>
</organism>
<keyword evidence="8" id="KW-0092">Biotin</keyword>
<dbReference type="PROSITE" id="PS00012">
    <property type="entry name" value="PHOSPHOPANTETHEINE"/>
    <property type="match status" value="1"/>
</dbReference>
<keyword evidence="3" id="KW-0596">Phosphopantetheine</keyword>
<dbReference type="SUPFAM" id="SSF56059">
    <property type="entry name" value="Glutathione synthetase ATP-binding domain-like"/>
    <property type="match status" value="1"/>
</dbReference>
<dbReference type="Gene3D" id="3.30.470.20">
    <property type="entry name" value="ATP-grasp fold, B domain"/>
    <property type="match status" value="1"/>
</dbReference>
<dbReference type="SUPFAM" id="SSF51246">
    <property type="entry name" value="Rudiment single hybrid motif"/>
    <property type="match status" value="1"/>
</dbReference>
<feature type="domain" description="ATP-grasp" evidence="12">
    <location>
        <begin position="121"/>
        <end position="318"/>
    </location>
</feature>
<feature type="domain" description="Biotin carboxylation" evidence="13">
    <location>
        <begin position="2"/>
        <end position="449"/>
    </location>
</feature>
<dbReference type="InterPro" id="IPR006162">
    <property type="entry name" value="Ppantetheine_attach_site"/>
</dbReference>
<evidence type="ECO:0000313" key="15">
    <source>
        <dbReference type="Proteomes" id="UP000294257"/>
    </source>
</evidence>
<dbReference type="InterPro" id="IPR005482">
    <property type="entry name" value="Biotin_COase_C"/>
</dbReference>
<evidence type="ECO:0000256" key="4">
    <source>
        <dbReference type="ARBA" id="ARBA00022553"/>
    </source>
</evidence>
<dbReference type="InterPro" id="IPR011054">
    <property type="entry name" value="Rudment_hybrid_motif"/>
</dbReference>
<dbReference type="InterPro" id="IPR009081">
    <property type="entry name" value="PP-bd_ACP"/>
</dbReference>
<dbReference type="AlphaFoldDB" id="A0A4V2ERF9"/>
<evidence type="ECO:0000256" key="6">
    <source>
        <dbReference type="ARBA" id="ARBA00022741"/>
    </source>
</evidence>
<comment type="catalytic activity">
    <reaction evidence="9">
        <text>N(6)-biotinyl-L-lysyl-[protein] + hydrogencarbonate + ATP = N(6)-carboxybiotinyl-L-lysyl-[protein] + ADP + phosphate + H(+)</text>
        <dbReference type="Rhea" id="RHEA:13501"/>
        <dbReference type="Rhea" id="RHEA-COMP:10505"/>
        <dbReference type="Rhea" id="RHEA-COMP:10506"/>
        <dbReference type="ChEBI" id="CHEBI:15378"/>
        <dbReference type="ChEBI" id="CHEBI:17544"/>
        <dbReference type="ChEBI" id="CHEBI:30616"/>
        <dbReference type="ChEBI" id="CHEBI:43474"/>
        <dbReference type="ChEBI" id="CHEBI:83144"/>
        <dbReference type="ChEBI" id="CHEBI:83145"/>
        <dbReference type="ChEBI" id="CHEBI:456216"/>
        <dbReference type="EC" id="6.3.4.14"/>
    </reaction>
</comment>
<dbReference type="PROSITE" id="PS50979">
    <property type="entry name" value="BC"/>
    <property type="match status" value="1"/>
</dbReference>
<evidence type="ECO:0000256" key="8">
    <source>
        <dbReference type="ARBA" id="ARBA00023267"/>
    </source>
</evidence>
<dbReference type="InterPro" id="IPR016185">
    <property type="entry name" value="PreATP-grasp_dom_sf"/>
</dbReference>